<evidence type="ECO:0000313" key="2">
    <source>
        <dbReference type="EMBL" id="BAC88972.1"/>
    </source>
</evidence>
<reference evidence="2 3" key="2">
    <citation type="journal article" date="2003" name="DNA Res.">
        <title>Complete genome structure of Gloeobacter violaceus PCC 7421, a cyanobacterium that lacks thylakoids (supplement).</title>
        <authorList>
            <person name="Nakamura Y."/>
            <person name="Kaneko T."/>
            <person name="Sato S."/>
            <person name="Mimuro M."/>
            <person name="Miyashita H."/>
            <person name="Tsuchiya T."/>
            <person name="Sasamoto S."/>
            <person name="Watanabe A."/>
            <person name="Kawashima K."/>
            <person name="Kishida Y."/>
            <person name="Kiyokawa C."/>
            <person name="Kohara M."/>
            <person name="Matsumoto M."/>
            <person name="Matsuno A."/>
            <person name="Nakazaki N."/>
            <person name="Shimpo S."/>
            <person name="Takeuchi C."/>
            <person name="Yamada M."/>
            <person name="Tabata S."/>
        </authorList>
    </citation>
    <scope>NUCLEOTIDE SEQUENCE [LARGE SCALE GENOMIC DNA]</scope>
    <source>
        <strain evidence="3">ATCC 29082 / PCC 7421</strain>
    </source>
</reference>
<dbReference type="Proteomes" id="UP000000557">
    <property type="component" value="Chromosome"/>
</dbReference>
<gene>
    <name evidence="2" type="ordered locus">gll1031</name>
</gene>
<dbReference type="EMBL" id="BA000045">
    <property type="protein sequence ID" value="BAC88972.1"/>
    <property type="molecule type" value="Genomic_DNA"/>
</dbReference>
<keyword evidence="3" id="KW-1185">Reference proteome</keyword>
<evidence type="ECO:0000313" key="3">
    <source>
        <dbReference type="Proteomes" id="UP000000557"/>
    </source>
</evidence>
<dbReference type="InParanoid" id="Q7NLU0"/>
<protein>
    <submittedName>
        <fullName evidence="2">Gll1031 protein</fullName>
    </submittedName>
</protein>
<feature type="region of interest" description="Disordered" evidence="1">
    <location>
        <begin position="109"/>
        <end position="148"/>
    </location>
</feature>
<organism evidence="2 3">
    <name type="scientific">Gloeobacter violaceus (strain ATCC 29082 / PCC 7421)</name>
    <dbReference type="NCBI Taxonomy" id="251221"/>
    <lineage>
        <taxon>Bacteria</taxon>
        <taxon>Bacillati</taxon>
        <taxon>Cyanobacteriota</taxon>
        <taxon>Cyanophyceae</taxon>
        <taxon>Gloeobacterales</taxon>
        <taxon>Gloeobacteraceae</taxon>
        <taxon>Gloeobacter</taxon>
    </lineage>
</organism>
<dbReference type="HOGENOM" id="CLU_1756227_0_0_3"/>
<reference evidence="2 3" key="1">
    <citation type="journal article" date="2003" name="DNA Res.">
        <title>Complete genome structure of Gloeobacter violaceus PCC 7421, a cyanobacterium that lacks thylakoids.</title>
        <authorList>
            <person name="Nakamura Y."/>
            <person name="Kaneko T."/>
            <person name="Sato S."/>
            <person name="Mimuro M."/>
            <person name="Miyashita H."/>
            <person name="Tsuchiya T."/>
            <person name="Sasamoto S."/>
            <person name="Watanabe A."/>
            <person name="Kawashima K."/>
            <person name="Kishida Y."/>
            <person name="Kiyokawa C."/>
            <person name="Kohara M."/>
            <person name="Matsumoto M."/>
            <person name="Matsuno A."/>
            <person name="Nakazaki N."/>
            <person name="Shimpo S."/>
            <person name="Takeuchi C."/>
            <person name="Yamada M."/>
            <person name="Tabata S."/>
        </authorList>
    </citation>
    <scope>NUCLEOTIDE SEQUENCE [LARGE SCALE GENOMIC DNA]</scope>
    <source>
        <strain evidence="3">ATCC 29082 / PCC 7421</strain>
    </source>
</reference>
<dbReference type="STRING" id="251221.gene:10758509"/>
<proteinExistence type="predicted"/>
<accession>Q7NLU0</accession>
<dbReference type="KEGG" id="gvi:gll1031"/>
<dbReference type="AlphaFoldDB" id="Q7NLU0"/>
<sequence length="148" mass="16373">MLSRLLEWVVAMAGFAYQEQFEDLITATRFAWRSLQRRAPEIEPPLRQQLQTKLIKSALGKAQSIHEQATQHLFSLIVAPETSHLSFAGTMKALNLLHTRTVEVIESIGRGESDGEAGARVPVPKIPPPGGLQAEAEPQTWPAWPQNG</sequence>
<evidence type="ECO:0000256" key="1">
    <source>
        <dbReference type="SAM" id="MobiDB-lite"/>
    </source>
</evidence>
<dbReference type="EnsemblBacteria" id="BAC88972">
    <property type="protein sequence ID" value="BAC88972"/>
    <property type="gene ID" value="BAC88972"/>
</dbReference>
<name>Q7NLU0_GLOVI</name>